<keyword evidence="2" id="KW-1185">Reference proteome</keyword>
<reference evidence="1 2" key="1">
    <citation type="submission" date="2024-04" db="EMBL/GenBank/DDBJ databases">
        <title>Isolation of an actinomycete strain from pig manure.</title>
        <authorList>
            <person name="Gong T."/>
            <person name="Yu Z."/>
            <person name="An M."/>
            <person name="Wei C."/>
            <person name="Yang W."/>
            <person name="Liu L."/>
        </authorList>
    </citation>
    <scope>NUCLEOTIDE SEQUENCE [LARGE SCALE GENOMIC DNA]</scope>
    <source>
        <strain evidence="1 2">ZF39</strain>
    </source>
</reference>
<gene>
    <name evidence="1" type="ORF">AADG42_01995</name>
</gene>
<evidence type="ECO:0000313" key="1">
    <source>
        <dbReference type="EMBL" id="XAN06129.1"/>
    </source>
</evidence>
<name>A0ABZ3FM20_9ACTN</name>
<protein>
    <submittedName>
        <fullName evidence="1">Uncharacterized protein</fullName>
    </submittedName>
</protein>
<sequence length="60" mass="6453">MTSGFGFDSPFDDLINQFFGGRDPFSLLGARQTTAPSMQRVDLSRSLSAEARALISRAAA</sequence>
<accession>A0ABZ3FM20</accession>
<dbReference type="EMBL" id="CP154795">
    <property type="protein sequence ID" value="XAN06129.1"/>
    <property type="molecule type" value="Genomic_DNA"/>
</dbReference>
<organism evidence="1 2">
    <name type="scientific">Ammonicoccus fulvus</name>
    <dbReference type="NCBI Taxonomy" id="3138240"/>
    <lineage>
        <taxon>Bacteria</taxon>
        <taxon>Bacillati</taxon>
        <taxon>Actinomycetota</taxon>
        <taxon>Actinomycetes</taxon>
        <taxon>Propionibacteriales</taxon>
        <taxon>Propionibacteriaceae</taxon>
        <taxon>Ammonicoccus</taxon>
    </lineage>
</organism>
<dbReference type="RefSeq" id="WP_425307563.1">
    <property type="nucleotide sequence ID" value="NZ_CP154795.1"/>
</dbReference>
<proteinExistence type="predicted"/>
<evidence type="ECO:0000313" key="2">
    <source>
        <dbReference type="Proteomes" id="UP001442841"/>
    </source>
</evidence>
<dbReference type="Proteomes" id="UP001442841">
    <property type="component" value="Chromosome"/>
</dbReference>